<dbReference type="InterPro" id="IPR045584">
    <property type="entry name" value="Pilin-like"/>
</dbReference>
<name>A0A318KQG3_9NEIS</name>
<keyword evidence="2" id="KW-1133">Transmembrane helix</keyword>
<feature type="region of interest" description="Disordered" evidence="1">
    <location>
        <begin position="151"/>
        <end position="170"/>
    </location>
</feature>
<organism evidence="3 4">
    <name type="scientific">Rivihabitans pingtungensis</name>
    <dbReference type="NCBI Taxonomy" id="1054498"/>
    <lineage>
        <taxon>Bacteria</taxon>
        <taxon>Pseudomonadati</taxon>
        <taxon>Pseudomonadota</taxon>
        <taxon>Betaproteobacteria</taxon>
        <taxon>Neisseriales</taxon>
        <taxon>Aquaspirillaceae</taxon>
        <taxon>Rivihabitans</taxon>
    </lineage>
</organism>
<proteinExistence type="predicted"/>
<reference evidence="3 4" key="1">
    <citation type="submission" date="2018-05" db="EMBL/GenBank/DDBJ databases">
        <title>Genomic Encyclopedia of Type Strains, Phase IV (KMG-IV): sequencing the most valuable type-strain genomes for metagenomic binning, comparative biology and taxonomic classification.</title>
        <authorList>
            <person name="Goeker M."/>
        </authorList>
    </citation>
    <scope>NUCLEOTIDE SEQUENCE [LARGE SCALE GENOMIC DNA]</scope>
    <source>
        <strain evidence="3 4">DSM 29661</strain>
    </source>
</reference>
<evidence type="ECO:0000313" key="4">
    <source>
        <dbReference type="Proteomes" id="UP000247555"/>
    </source>
</evidence>
<keyword evidence="2" id="KW-0472">Membrane</keyword>
<feature type="transmembrane region" description="Helical" evidence="2">
    <location>
        <begin position="20"/>
        <end position="41"/>
    </location>
</feature>
<dbReference type="Gene3D" id="3.30.700.10">
    <property type="entry name" value="Glycoprotein, Type 4 Pilin"/>
    <property type="match status" value="1"/>
</dbReference>
<dbReference type="Proteomes" id="UP000247555">
    <property type="component" value="Unassembled WGS sequence"/>
</dbReference>
<gene>
    <name evidence="3" type="ORF">DFR34_105144</name>
</gene>
<sequence>MKQVFRARRATPAQQGLTLIGQMMVLLVAGALGAVALSSWLDVQVRERATEAYNQLEAIKPAAEKLGREQRGQPWPASLAMATLGEAPAGSHFVPGSWQASAQDRLLTVSVQLQDTGRHLDGQRLLLKGWLEEDGDVRWVCASDVDPRWHKQLPAPCQYKPSRSPEPKSE</sequence>
<dbReference type="AlphaFoldDB" id="A0A318KQG3"/>
<dbReference type="SUPFAM" id="SSF54523">
    <property type="entry name" value="Pili subunits"/>
    <property type="match status" value="1"/>
</dbReference>
<evidence type="ECO:0000313" key="3">
    <source>
        <dbReference type="EMBL" id="PXX79940.1"/>
    </source>
</evidence>
<dbReference type="OrthoDB" id="9803889at2"/>
<protein>
    <submittedName>
        <fullName evidence="3">Tfp pilus assembly major pilin PilA</fullName>
    </submittedName>
</protein>
<keyword evidence="2" id="KW-0812">Transmembrane</keyword>
<dbReference type="EMBL" id="QJKI01000005">
    <property type="protein sequence ID" value="PXX79940.1"/>
    <property type="molecule type" value="Genomic_DNA"/>
</dbReference>
<dbReference type="RefSeq" id="WP_146215063.1">
    <property type="nucleotide sequence ID" value="NZ_QJKI01000005.1"/>
</dbReference>
<evidence type="ECO:0000256" key="2">
    <source>
        <dbReference type="SAM" id="Phobius"/>
    </source>
</evidence>
<evidence type="ECO:0000256" key="1">
    <source>
        <dbReference type="SAM" id="MobiDB-lite"/>
    </source>
</evidence>
<comment type="caution">
    <text evidence="3">The sequence shown here is derived from an EMBL/GenBank/DDBJ whole genome shotgun (WGS) entry which is preliminary data.</text>
</comment>
<keyword evidence="4" id="KW-1185">Reference proteome</keyword>
<accession>A0A318KQG3</accession>